<evidence type="ECO:0000256" key="7">
    <source>
        <dbReference type="ARBA" id="ARBA00023132"/>
    </source>
</evidence>
<dbReference type="GO" id="GO:0005643">
    <property type="term" value="C:nuclear pore"/>
    <property type="evidence" value="ECO:0007669"/>
    <property type="project" value="UniProtKB-SubCell"/>
</dbReference>
<dbReference type="Gene3D" id="3.30.70.330">
    <property type="match status" value="1"/>
</dbReference>
<feature type="transmembrane region" description="Helical" evidence="11">
    <location>
        <begin position="12"/>
        <end position="38"/>
    </location>
</feature>
<dbReference type="CDD" id="cd12441">
    <property type="entry name" value="RRM_Nup53_like"/>
    <property type="match status" value="1"/>
</dbReference>
<keyword evidence="11" id="KW-0472">Membrane</keyword>
<evidence type="ECO:0000256" key="5">
    <source>
        <dbReference type="ARBA" id="ARBA00022927"/>
    </source>
</evidence>
<dbReference type="GO" id="GO:0003676">
    <property type="term" value="F:nucleic acid binding"/>
    <property type="evidence" value="ECO:0007669"/>
    <property type="project" value="InterPro"/>
</dbReference>
<keyword evidence="5" id="KW-0653">Protein transport</keyword>
<comment type="similarity">
    <text evidence="2">Belongs to the Nup35 family.</text>
</comment>
<evidence type="ECO:0000259" key="12">
    <source>
        <dbReference type="PROSITE" id="PS51472"/>
    </source>
</evidence>
<feature type="transmembrane region" description="Helical" evidence="11">
    <location>
        <begin position="87"/>
        <end position="108"/>
    </location>
</feature>
<keyword evidence="4 9" id="KW-0509">mRNA transport</keyword>
<feature type="compositionally biased region" description="Low complexity" evidence="10">
    <location>
        <begin position="232"/>
        <end position="243"/>
    </location>
</feature>
<evidence type="ECO:0000256" key="11">
    <source>
        <dbReference type="SAM" id="Phobius"/>
    </source>
</evidence>
<evidence type="ECO:0000256" key="6">
    <source>
        <dbReference type="ARBA" id="ARBA00023010"/>
    </source>
</evidence>
<dbReference type="GO" id="GO:0015031">
    <property type="term" value="P:protein transport"/>
    <property type="evidence" value="ECO:0007669"/>
    <property type="project" value="UniProtKB-KW"/>
</dbReference>
<proteinExistence type="inferred from homology"/>
<dbReference type="SUPFAM" id="SSF54928">
    <property type="entry name" value="RNA-binding domain, RBD"/>
    <property type="match status" value="1"/>
</dbReference>
<dbReference type="PANTHER" id="PTHR21527">
    <property type="entry name" value="NUCLEOPORIN NUP35"/>
    <property type="match status" value="1"/>
</dbReference>
<keyword evidence="7 9" id="KW-0906">Nuclear pore complex</keyword>
<dbReference type="PANTHER" id="PTHR21527:SF6">
    <property type="entry name" value="NUCLEOPORIN NUP35"/>
    <property type="match status" value="1"/>
</dbReference>
<evidence type="ECO:0000256" key="9">
    <source>
        <dbReference type="PROSITE-ProRule" id="PRU00804"/>
    </source>
</evidence>
<evidence type="ECO:0000256" key="3">
    <source>
        <dbReference type="ARBA" id="ARBA00022448"/>
    </source>
</evidence>
<feature type="transmembrane region" description="Helical" evidence="11">
    <location>
        <begin position="50"/>
        <end position="67"/>
    </location>
</feature>
<evidence type="ECO:0000256" key="1">
    <source>
        <dbReference type="ARBA" id="ARBA00004567"/>
    </source>
</evidence>
<dbReference type="InterPro" id="IPR035979">
    <property type="entry name" value="RBD_domain_sf"/>
</dbReference>
<keyword evidence="11" id="KW-0812">Transmembrane</keyword>
<gene>
    <name evidence="13" type="ORF">GSMUA_113550.1</name>
</gene>
<organism evidence="13">
    <name type="scientific">Musa acuminata subsp. malaccensis</name>
    <name type="common">Wild banana</name>
    <name type="synonym">Musa malaccensis</name>
    <dbReference type="NCBI Taxonomy" id="214687"/>
    <lineage>
        <taxon>Eukaryota</taxon>
        <taxon>Viridiplantae</taxon>
        <taxon>Streptophyta</taxon>
        <taxon>Embryophyta</taxon>
        <taxon>Tracheophyta</taxon>
        <taxon>Spermatophyta</taxon>
        <taxon>Magnoliopsida</taxon>
        <taxon>Liliopsida</taxon>
        <taxon>Zingiberales</taxon>
        <taxon>Musaceae</taxon>
        <taxon>Musa</taxon>
    </lineage>
</organism>
<keyword evidence="3 9" id="KW-0813">Transport</keyword>
<accession>A0A8D7A4W1</accession>
<comment type="subcellular location">
    <subcellularLocation>
        <location evidence="1">Nucleus</location>
        <location evidence="1">Nuclear pore complex</location>
    </subcellularLocation>
</comment>
<sequence length="452" mass="49404">MSDFYNHTKILSILYTAFGFTDPLWLLFSFLISIPCHFCWDISTCKSSGFMHLCSILECDFMIFLYVCMHIPESQKKPYMSIHVVSFHGYHLIVMLLRVISMLFVNIARINKKFQFCSTQALVIISKPAVLLACSVIFQTDSGETLSSPTARSTESARLSPLCSDLGMPIFPDRGTASRFANASQAATASALWRDTGISADLPAPPVFTLDDRIRFFGLGDLPSPPSDRTGSLSPSAASSSSSFVRRTRAEMSGSRAAEVDGEERETGRGSPIDGLIEPGALITPPPPRPREIVKPGSQGCSMRNGGLGADGWVTVYGFPPSDTNMVLREFEKCGVISKHVHGPSNANWIHILYQNPSEAQMALKKNGMQLNSLLIIAVKRIDPMHRHHLDETSDRLNRGSFMVSLPSKSTTLNSSSTATPSTVLTRAHHQQSIATPATSALSKVMDLIFGI</sequence>
<evidence type="ECO:0000256" key="4">
    <source>
        <dbReference type="ARBA" id="ARBA00022816"/>
    </source>
</evidence>
<dbReference type="InterPro" id="IPR012677">
    <property type="entry name" value="Nucleotide-bd_a/b_plait_sf"/>
</dbReference>
<dbReference type="Pfam" id="PF05172">
    <property type="entry name" value="RRM_Nup35"/>
    <property type="match status" value="1"/>
</dbReference>
<dbReference type="AlphaFoldDB" id="A0A8D7A4W1"/>
<feature type="region of interest" description="Disordered" evidence="10">
    <location>
        <begin position="221"/>
        <end position="288"/>
    </location>
</feature>
<evidence type="ECO:0000256" key="10">
    <source>
        <dbReference type="SAM" id="MobiDB-lite"/>
    </source>
</evidence>
<keyword evidence="6" id="KW-0811">Translocation</keyword>
<keyword evidence="11" id="KW-1133">Transmembrane helix</keyword>
<dbReference type="FunFam" id="3.30.70.330:FF:000095">
    <property type="entry name" value="Putative Nucleoporin NUP53"/>
    <property type="match status" value="1"/>
</dbReference>
<name>A0A8D7A4W1_MUSAM</name>
<dbReference type="GO" id="GO:0051028">
    <property type="term" value="P:mRNA transport"/>
    <property type="evidence" value="ECO:0007669"/>
    <property type="project" value="UniProtKB-UniRule"/>
</dbReference>
<evidence type="ECO:0000256" key="8">
    <source>
        <dbReference type="ARBA" id="ARBA00023242"/>
    </source>
</evidence>
<evidence type="ECO:0000256" key="2">
    <source>
        <dbReference type="ARBA" id="ARBA00009454"/>
    </source>
</evidence>
<keyword evidence="8 9" id="KW-0539">Nucleus</keyword>
<dbReference type="InterPro" id="IPR007846">
    <property type="entry name" value="RRM_NUP35_dom"/>
</dbReference>
<dbReference type="EMBL" id="HG996469">
    <property type="protein sequence ID" value="CAG1841561.1"/>
    <property type="molecule type" value="Genomic_DNA"/>
</dbReference>
<feature type="domain" description="RRM Nup35-type" evidence="12">
    <location>
        <begin position="308"/>
        <end position="389"/>
    </location>
</feature>
<reference evidence="13" key="1">
    <citation type="submission" date="2021-03" db="EMBL/GenBank/DDBJ databases">
        <authorList>
            <consortium name="Genoscope - CEA"/>
            <person name="William W."/>
        </authorList>
    </citation>
    <scope>NUCLEOTIDE SEQUENCE</scope>
    <source>
        <strain evidence="13">Doubled-haploid Pahang</strain>
    </source>
</reference>
<dbReference type="PROSITE" id="PS51472">
    <property type="entry name" value="RRM_NUP35"/>
    <property type="match status" value="1"/>
</dbReference>
<evidence type="ECO:0000313" key="13">
    <source>
        <dbReference type="EMBL" id="CAG1841561.1"/>
    </source>
</evidence>
<protein>
    <submittedName>
        <fullName evidence="13">(wild Malaysian banana) hypothetical protein</fullName>
    </submittedName>
</protein>